<organism evidence="4 5">
    <name type="scientific">Gracilibacillus boraciitolerans JCM 21714</name>
    <dbReference type="NCBI Taxonomy" id="1298598"/>
    <lineage>
        <taxon>Bacteria</taxon>
        <taxon>Bacillati</taxon>
        <taxon>Bacillota</taxon>
        <taxon>Bacilli</taxon>
        <taxon>Bacillales</taxon>
        <taxon>Bacillaceae</taxon>
        <taxon>Gracilibacillus</taxon>
    </lineage>
</organism>
<dbReference type="SMART" id="SM00283">
    <property type="entry name" value="MA"/>
    <property type="match status" value="1"/>
</dbReference>
<dbReference type="SUPFAM" id="SSF58104">
    <property type="entry name" value="Methyl-accepting chemotaxis protein (MCP) signaling domain"/>
    <property type="match status" value="1"/>
</dbReference>
<dbReference type="Proteomes" id="UP000019102">
    <property type="component" value="Unassembled WGS sequence"/>
</dbReference>
<comment type="caution">
    <text evidence="4">The sequence shown here is derived from an EMBL/GenBank/DDBJ whole genome shotgun (WGS) entry which is preliminary data.</text>
</comment>
<dbReference type="SUPFAM" id="SSF55785">
    <property type="entry name" value="PYP-like sensor domain (PAS domain)"/>
    <property type="match status" value="1"/>
</dbReference>
<protein>
    <submittedName>
        <fullName evidence="4">Methyl-accepting chemotaxis protein</fullName>
    </submittedName>
</protein>
<dbReference type="EMBL" id="BAVS01000015">
    <property type="protein sequence ID" value="GAE93706.1"/>
    <property type="molecule type" value="Genomic_DNA"/>
</dbReference>
<dbReference type="PROSITE" id="PS50111">
    <property type="entry name" value="CHEMOTAXIS_TRANSDUC_2"/>
    <property type="match status" value="1"/>
</dbReference>
<dbReference type="NCBIfam" id="TIGR00229">
    <property type="entry name" value="sensory_box"/>
    <property type="match status" value="1"/>
</dbReference>
<dbReference type="InterPro" id="IPR035965">
    <property type="entry name" value="PAS-like_dom_sf"/>
</dbReference>
<dbReference type="Pfam" id="PF00015">
    <property type="entry name" value="MCPsignal"/>
    <property type="match status" value="1"/>
</dbReference>
<gene>
    <name evidence="4" type="ORF">JCM21714_2809</name>
</gene>
<dbReference type="Gene3D" id="3.30.450.20">
    <property type="entry name" value="PAS domain"/>
    <property type="match status" value="1"/>
</dbReference>
<dbReference type="InterPro" id="IPR004089">
    <property type="entry name" value="MCPsignal_dom"/>
</dbReference>
<evidence type="ECO:0000256" key="2">
    <source>
        <dbReference type="PROSITE-ProRule" id="PRU00284"/>
    </source>
</evidence>
<evidence type="ECO:0000313" key="5">
    <source>
        <dbReference type="Proteomes" id="UP000019102"/>
    </source>
</evidence>
<dbReference type="AlphaFoldDB" id="W4VKM5"/>
<dbReference type="GO" id="GO:0016020">
    <property type="term" value="C:membrane"/>
    <property type="evidence" value="ECO:0007669"/>
    <property type="project" value="InterPro"/>
</dbReference>
<evidence type="ECO:0000313" key="4">
    <source>
        <dbReference type="EMBL" id="GAE93706.1"/>
    </source>
</evidence>
<proteinExistence type="predicted"/>
<dbReference type="Gene3D" id="1.10.287.950">
    <property type="entry name" value="Methyl-accepting chemotaxis protein"/>
    <property type="match status" value="1"/>
</dbReference>
<name>W4VKM5_9BACI</name>
<dbReference type="OrthoDB" id="9765776at2"/>
<dbReference type="STRING" id="1298598.JCM21714_2809"/>
<dbReference type="eggNOG" id="COG0840">
    <property type="taxonomic scope" value="Bacteria"/>
</dbReference>
<dbReference type="GO" id="GO:0007165">
    <property type="term" value="P:signal transduction"/>
    <property type="evidence" value="ECO:0007669"/>
    <property type="project" value="UniProtKB-KW"/>
</dbReference>
<dbReference type="RefSeq" id="WP_035724067.1">
    <property type="nucleotide sequence ID" value="NZ_BAVS01000015.1"/>
</dbReference>
<dbReference type="PANTHER" id="PTHR32089:SF112">
    <property type="entry name" value="LYSOZYME-LIKE PROTEIN-RELATED"/>
    <property type="match status" value="1"/>
</dbReference>
<evidence type="ECO:0000259" key="3">
    <source>
        <dbReference type="PROSITE" id="PS50111"/>
    </source>
</evidence>
<reference evidence="4 5" key="1">
    <citation type="journal article" date="2014" name="Genome Announc.">
        <title>Draft Genome Sequence of the Boron-Tolerant and Moderately Halotolerant Bacterium Gracilibacillus boraciitolerans JCM 21714T.</title>
        <authorList>
            <person name="Ahmed I."/>
            <person name="Oshima K."/>
            <person name="Suda W."/>
            <person name="Kitamura K."/>
            <person name="Iida T."/>
            <person name="Ohmori Y."/>
            <person name="Fujiwara T."/>
            <person name="Hattori M."/>
            <person name="Ohkuma M."/>
        </authorList>
    </citation>
    <scope>NUCLEOTIDE SEQUENCE [LARGE SCALE GENOMIC DNA]</scope>
    <source>
        <strain evidence="4 5">JCM 21714</strain>
    </source>
</reference>
<accession>W4VKM5</accession>
<keyword evidence="5" id="KW-1185">Reference proteome</keyword>
<feature type="domain" description="Methyl-accepting transducer" evidence="3">
    <location>
        <begin position="123"/>
        <end position="303"/>
    </location>
</feature>
<sequence>MALTLNKLETSNDSKLAAIYQNLAIIEFDISSRVVEVNPLFLKAMQYTSKDQLIGKHHKEFCFDTFSRSPEYKQFWQKLWNGNSHQEKIERKDAYGNVIWLEATYMPIFENNRVIGVLKVATNITNRQQNIQSFVDELQETAQILSEKANRGLENQQRLTKKMNQIEAVSIRNTETLLNLQTQAKDIQNIVATIKQIASQTNLLALNAAIEAAHAGEHGKGFAVVAEEVRKLSNMVQQSISNVNDNVDNITSEIKNISHGTTLIQTDLHEGIGQISQVSEDYKTIANSSEILNEKALELNTII</sequence>
<dbReference type="InterPro" id="IPR000014">
    <property type="entry name" value="PAS"/>
</dbReference>
<dbReference type="InterPro" id="IPR013656">
    <property type="entry name" value="PAS_4"/>
</dbReference>
<keyword evidence="1 2" id="KW-0807">Transducer</keyword>
<evidence type="ECO:0000256" key="1">
    <source>
        <dbReference type="ARBA" id="ARBA00023224"/>
    </source>
</evidence>
<dbReference type="Pfam" id="PF08448">
    <property type="entry name" value="PAS_4"/>
    <property type="match status" value="1"/>
</dbReference>
<dbReference type="PANTHER" id="PTHR32089">
    <property type="entry name" value="METHYL-ACCEPTING CHEMOTAXIS PROTEIN MCPB"/>
    <property type="match status" value="1"/>
</dbReference>